<feature type="transmembrane region" description="Helical" evidence="1">
    <location>
        <begin position="21"/>
        <end position="42"/>
    </location>
</feature>
<dbReference type="Gene3D" id="2.60.40.1120">
    <property type="entry name" value="Carboxypeptidase-like, regulatory domain"/>
    <property type="match status" value="1"/>
</dbReference>
<dbReference type="EMBL" id="RYZR01000001">
    <property type="protein sequence ID" value="RUL67114.1"/>
    <property type="molecule type" value="Genomic_DNA"/>
</dbReference>
<protein>
    <submittedName>
        <fullName evidence="2">Carboxypeptidase regulatory-like domain-containing protein</fullName>
    </submittedName>
</protein>
<dbReference type="RefSeq" id="WP_126671825.1">
    <property type="nucleotide sequence ID" value="NZ_RYZR01000001.1"/>
</dbReference>
<dbReference type="GO" id="GO:0004180">
    <property type="term" value="F:carboxypeptidase activity"/>
    <property type="evidence" value="ECO:0007669"/>
    <property type="project" value="UniProtKB-KW"/>
</dbReference>
<sequence length="131" mass="14068">MNIIQKYEVNRQQKHGFRFASKFMAIIAMGAVGTMTLSVAYAQETDSRIVGKAPSDGTITVHSDTGITRHGTANSKGRYSLSQLRPGTYVVSLEKDGKTLASQPGVPLFVGRASEVDFACDNDQCTASIGH</sequence>
<keyword evidence="2" id="KW-0645">Protease</keyword>
<keyword evidence="1" id="KW-0472">Membrane</keyword>
<keyword evidence="3" id="KW-1185">Reference proteome</keyword>
<keyword evidence="1" id="KW-1133">Transmembrane helix</keyword>
<dbReference type="SUPFAM" id="SSF49452">
    <property type="entry name" value="Starch-binding domain-like"/>
    <property type="match status" value="1"/>
</dbReference>
<dbReference type="Pfam" id="PF13620">
    <property type="entry name" value="CarboxypepD_reg"/>
    <property type="match status" value="1"/>
</dbReference>
<comment type="caution">
    <text evidence="2">The sequence shown here is derived from an EMBL/GenBank/DDBJ whole genome shotgun (WGS) entry which is preliminary data.</text>
</comment>
<dbReference type="OrthoDB" id="5958403at2"/>
<keyword evidence="1" id="KW-0812">Transmembrane</keyword>
<evidence type="ECO:0000256" key="1">
    <source>
        <dbReference type="SAM" id="Phobius"/>
    </source>
</evidence>
<evidence type="ECO:0000313" key="3">
    <source>
        <dbReference type="Proteomes" id="UP000267077"/>
    </source>
</evidence>
<reference evidence="2 3" key="1">
    <citation type="submission" date="2018-12" db="EMBL/GenBank/DDBJ databases">
        <title>Dyella dinghuensis sp. nov. DHOA06 and Dyella choica sp. nov. 4M-K27, isolated from forest soil.</title>
        <authorList>
            <person name="Qiu L.-H."/>
            <person name="Gao Z.-H."/>
        </authorList>
    </citation>
    <scope>NUCLEOTIDE SEQUENCE [LARGE SCALE GENOMIC DNA]</scope>
    <source>
        <strain evidence="2 3">DHOA06</strain>
    </source>
</reference>
<accession>A0A3S0S683</accession>
<name>A0A3S0S683_9GAMM</name>
<evidence type="ECO:0000313" key="2">
    <source>
        <dbReference type="EMBL" id="RUL67114.1"/>
    </source>
</evidence>
<dbReference type="AlphaFoldDB" id="A0A3S0S683"/>
<proteinExistence type="predicted"/>
<dbReference type="Proteomes" id="UP000267077">
    <property type="component" value="Unassembled WGS sequence"/>
</dbReference>
<organism evidence="2 3">
    <name type="scientific">Dyella dinghuensis</name>
    <dbReference type="NCBI Taxonomy" id="1920169"/>
    <lineage>
        <taxon>Bacteria</taxon>
        <taxon>Pseudomonadati</taxon>
        <taxon>Pseudomonadota</taxon>
        <taxon>Gammaproteobacteria</taxon>
        <taxon>Lysobacterales</taxon>
        <taxon>Rhodanobacteraceae</taxon>
        <taxon>Dyella</taxon>
    </lineage>
</organism>
<gene>
    <name evidence="2" type="ORF">EKH79_00465</name>
</gene>
<dbReference type="InterPro" id="IPR013784">
    <property type="entry name" value="Carb-bd-like_fold"/>
</dbReference>
<dbReference type="GO" id="GO:0030246">
    <property type="term" value="F:carbohydrate binding"/>
    <property type="evidence" value="ECO:0007669"/>
    <property type="project" value="InterPro"/>
</dbReference>
<keyword evidence="2" id="KW-0378">Hydrolase</keyword>
<keyword evidence="2" id="KW-0121">Carboxypeptidase</keyword>